<accession>A0A8X7MIZ9</accession>
<dbReference type="Proteomes" id="UP000077684">
    <property type="component" value="Unassembled WGS sequence"/>
</dbReference>
<dbReference type="CDD" id="cd05233">
    <property type="entry name" value="SDR_c"/>
    <property type="match status" value="1"/>
</dbReference>
<organism evidence="3 4">
    <name type="scientific">Tilletia controversa</name>
    <name type="common">dwarf bunt fungus</name>
    <dbReference type="NCBI Taxonomy" id="13291"/>
    <lineage>
        <taxon>Eukaryota</taxon>
        <taxon>Fungi</taxon>
        <taxon>Dikarya</taxon>
        <taxon>Basidiomycota</taxon>
        <taxon>Ustilaginomycotina</taxon>
        <taxon>Exobasidiomycetes</taxon>
        <taxon>Tilletiales</taxon>
        <taxon>Tilletiaceae</taxon>
        <taxon>Tilletia</taxon>
    </lineage>
</organism>
<evidence type="ECO:0000256" key="1">
    <source>
        <dbReference type="ARBA" id="ARBA00006484"/>
    </source>
</evidence>
<comment type="caution">
    <text evidence="3">The sequence shown here is derived from an EMBL/GenBank/DDBJ whole genome shotgun (WGS) entry which is preliminary data.</text>
</comment>
<comment type="similarity">
    <text evidence="1">Belongs to the short-chain dehydrogenases/reductases (SDR) family.</text>
</comment>
<dbReference type="Gene3D" id="3.40.50.720">
    <property type="entry name" value="NAD(P)-binding Rossmann-like Domain"/>
    <property type="match status" value="1"/>
</dbReference>
<dbReference type="PANTHER" id="PTHR43008">
    <property type="entry name" value="BENZIL REDUCTASE"/>
    <property type="match status" value="1"/>
</dbReference>
<keyword evidence="4" id="KW-1185">Reference proteome</keyword>
<evidence type="ECO:0000313" key="3">
    <source>
        <dbReference type="EMBL" id="KAE8237923.1"/>
    </source>
</evidence>
<dbReference type="InterPro" id="IPR002347">
    <property type="entry name" value="SDR_fam"/>
</dbReference>
<dbReference type="AlphaFoldDB" id="A0A8X7MIZ9"/>
<name>A0A8X7MIZ9_9BASI</name>
<evidence type="ECO:0000256" key="2">
    <source>
        <dbReference type="ARBA" id="ARBA00023002"/>
    </source>
</evidence>
<proteinExistence type="inferred from homology"/>
<reference evidence="3" key="2">
    <citation type="journal article" date="2019" name="IMA Fungus">
        <title>Genome sequencing and comparison of five Tilletia species to identify candidate genes for the detection of regulated species infecting wheat.</title>
        <authorList>
            <person name="Nguyen H.D.T."/>
            <person name="Sultana T."/>
            <person name="Kesanakurti P."/>
            <person name="Hambleton S."/>
        </authorList>
    </citation>
    <scope>NUCLEOTIDE SEQUENCE</scope>
    <source>
        <strain evidence="3">DAOMC 236426</strain>
    </source>
</reference>
<evidence type="ECO:0000313" key="4">
    <source>
        <dbReference type="Proteomes" id="UP000077684"/>
    </source>
</evidence>
<dbReference type="SUPFAM" id="SSF51735">
    <property type="entry name" value="NAD(P)-binding Rossmann-fold domains"/>
    <property type="match status" value="1"/>
</dbReference>
<dbReference type="EMBL" id="LWDE02002337">
    <property type="protein sequence ID" value="KAE8237923.1"/>
    <property type="molecule type" value="Genomic_DNA"/>
</dbReference>
<gene>
    <name evidence="3" type="ORF">A4X06_0g9057</name>
</gene>
<dbReference type="GO" id="GO:0050664">
    <property type="term" value="F:oxidoreductase activity, acting on NAD(P)H, oxygen as acceptor"/>
    <property type="evidence" value="ECO:0007669"/>
    <property type="project" value="TreeGrafter"/>
</dbReference>
<reference evidence="3" key="1">
    <citation type="submission" date="2016-04" db="EMBL/GenBank/DDBJ databases">
        <authorList>
            <person name="Nguyen H.D."/>
            <person name="Samba Siva P."/>
            <person name="Cullis J."/>
            <person name="Levesque C.A."/>
            <person name="Hambleton S."/>
        </authorList>
    </citation>
    <scope>NUCLEOTIDE SEQUENCE</scope>
    <source>
        <strain evidence="3">DAOMC 236426</strain>
    </source>
</reference>
<protein>
    <submittedName>
        <fullName evidence="3">Uncharacterized protein</fullName>
    </submittedName>
</protein>
<feature type="non-terminal residue" evidence="3">
    <location>
        <position position="1"/>
    </location>
</feature>
<keyword evidence="2" id="KW-0560">Oxidoreductase</keyword>
<dbReference type="PANTHER" id="PTHR43008:SF7">
    <property type="entry name" value="SHORT CHAIN DEHYDROGENASE_REDUCTASE (AFU_ORTHOLOGUE AFUA_2G00830)"/>
    <property type="match status" value="1"/>
</dbReference>
<sequence>MSVVIADVDTDALARAREELSKSTVGDATILAERTDVSKKAEVEKLKEKVASTFPSSNITLLMANAGVGGPTKASSDEGWERIFGINFYGVQNLCTSFVPLMQKHGQPGLVINTGSKQGRKHGPSLLRVSQFDTDVSMIFLSGI</sequence>
<dbReference type="InterPro" id="IPR036291">
    <property type="entry name" value="NAD(P)-bd_dom_sf"/>
</dbReference>
<dbReference type="Pfam" id="PF00106">
    <property type="entry name" value="adh_short"/>
    <property type="match status" value="1"/>
</dbReference>
<dbReference type="GO" id="GO:0016616">
    <property type="term" value="F:oxidoreductase activity, acting on the CH-OH group of donors, NAD or NADP as acceptor"/>
    <property type="evidence" value="ECO:0007669"/>
    <property type="project" value="UniProtKB-ARBA"/>
</dbReference>